<keyword evidence="3" id="KW-1185">Reference proteome</keyword>
<accession>A0AAN9NPW2</accession>
<dbReference type="EMBL" id="JAYMYR010000002">
    <property type="protein sequence ID" value="KAK7376966.1"/>
    <property type="molecule type" value="Genomic_DNA"/>
</dbReference>
<dbReference type="Proteomes" id="UP001374584">
    <property type="component" value="Unassembled WGS sequence"/>
</dbReference>
<dbReference type="AlphaFoldDB" id="A0AAN9NPW2"/>
<comment type="caution">
    <text evidence="2">The sequence shown here is derived from an EMBL/GenBank/DDBJ whole genome shotgun (WGS) entry which is preliminary data.</text>
</comment>
<protein>
    <submittedName>
        <fullName evidence="2">Uncharacterized protein</fullName>
    </submittedName>
</protein>
<sequence length="115" mass="13145">MKKLDRTEQFLLHGLLELHCNHQQKESAKTSSNNVVKIANSDRRIVRFYLESYDSNELTRRIVQSLRFSNKHSNCDFNCPKDDESDPNGDTGASVDDLQIHDADDVEFDDEDGAS</sequence>
<evidence type="ECO:0000313" key="3">
    <source>
        <dbReference type="Proteomes" id="UP001374584"/>
    </source>
</evidence>
<proteinExistence type="predicted"/>
<reference evidence="2 3" key="1">
    <citation type="submission" date="2024-01" db="EMBL/GenBank/DDBJ databases">
        <title>The genomes of 5 underutilized Papilionoideae crops provide insights into root nodulation and disease resistanc.</title>
        <authorList>
            <person name="Jiang F."/>
        </authorList>
    </citation>
    <scope>NUCLEOTIDE SEQUENCE [LARGE SCALE GENOMIC DNA]</scope>
    <source>
        <strain evidence="2">JINMINGXINNONG_FW02</strain>
        <tissue evidence="2">Leaves</tissue>
    </source>
</reference>
<evidence type="ECO:0000313" key="2">
    <source>
        <dbReference type="EMBL" id="KAK7376966.1"/>
    </source>
</evidence>
<organism evidence="2 3">
    <name type="scientific">Phaseolus coccineus</name>
    <name type="common">Scarlet runner bean</name>
    <name type="synonym">Phaseolus multiflorus</name>
    <dbReference type="NCBI Taxonomy" id="3886"/>
    <lineage>
        <taxon>Eukaryota</taxon>
        <taxon>Viridiplantae</taxon>
        <taxon>Streptophyta</taxon>
        <taxon>Embryophyta</taxon>
        <taxon>Tracheophyta</taxon>
        <taxon>Spermatophyta</taxon>
        <taxon>Magnoliopsida</taxon>
        <taxon>eudicotyledons</taxon>
        <taxon>Gunneridae</taxon>
        <taxon>Pentapetalae</taxon>
        <taxon>rosids</taxon>
        <taxon>fabids</taxon>
        <taxon>Fabales</taxon>
        <taxon>Fabaceae</taxon>
        <taxon>Papilionoideae</taxon>
        <taxon>50 kb inversion clade</taxon>
        <taxon>NPAAA clade</taxon>
        <taxon>indigoferoid/millettioid clade</taxon>
        <taxon>Phaseoleae</taxon>
        <taxon>Phaseolus</taxon>
    </lineage>
</organism>
<name>A0AAN9NPW2_PHACN</name>
<feature type="compositionally biased region" description="Acidic residues" evidence="1">
    <location>
        <begin position="104"/>
        <end position="115"/>
    </location>
</feature>
<evidence type="ECO:0000256" key="1">
    <source>
        <dbReference type="SAM" id="MobiDB-lite"/>
    </source>
</evidence>
<feature type="region of interest" description="Disordered" evidence="1">
    <location>
        <begin position="78"/>
        <end position="115"/>
    </location>
</feature>
<gene>
    <name evidence="2" type="ORF">VNO80_02386</name>
</gene>